<dbReference type="Gene3D" id="3.40.50.150">
    <property type="entry name" value="Vaccinia Virus protein VP39"/>
    <property type="match status" value="1"/>
</dbReference>
<protein>
    <recommendedName>
        <fullName evidence="4">Histidine-specific methyltransferase SAM-dependent domain-containing protein</fullName>
    </recommendedName>
</protein>
<evidence type="ECO:0000313" key="5">
    <source>
        <dbReference type="EMBL" id="KAK4093271.1"/>
    </source>
</evidence>
<dbReference type="NCBIfam" id="TIGR03439">
    <property type="entry name" value="methyl_EasF"/>
    <property type="match status" value="1"/>
</dbReference>
<keyword evidence="3" id="KW-0949">S-adenosyl-L-methionine</keyword>
<evidence type="ECO:0000256" key="1">
    <source>
        <dbReference type="ARBA" id="ARBA00022603"/>
    </source>
</evidence>
<dbReference type="PANTHER" id="PTHR43397">
    <property type="entry name" value="ERGOTHIONEINE BIOSYNTHESIS PROTEIN 1"/>
    <property type="match status" value="1"/>
</dbReference>
<gene>
    <name evidence="5" type="ORF">Purlil1_2428</name>
</gene>
<evidence type="ECO:0000259" key="4">
    <source>
        <dbReference type="Pfam" id="PF10017"/>
    </source>
</evidence>
<dbReference type="PANTHER" id="PTHR43397:SF1">
    <property type="entry name" value="ERGOTHIONEINE BIOSYNTHESIS PROTEIN 1"/>
    <property type="match status" value="1"/>
</dbReference>
<dbReference type="InterPro" id="IPR019257">
    <property type="entry name" value="MeTrfase_dom"/>
</dbReference>
<reference evidence="5 6" key="1">
    <citation type="journal article" date="2024" name="Microbiol. Resour. Announc.">
        <title>Genome annotations for the ascomycete fungi Trichoderma harzianum, Trichoderma aggressivum, and Purpureocillium lilacinum.</title>
        <authorList>
            <person name="Beijen E.P.W."/>
            <person name="Ohm R.A."/>
        </authorList>
    </citation>
    <scope>NUCLEOTIDE SEQUENCE [LARGE SCALE GENOMIC DNA]</scope>
    <source>
        <strain evidence="5 6">CBS 150709</strain>
    </source>
</reference>
<dbReference type="InterPro" id="IPR029063">
    <property type="entry name" value="SAM-dependent_MTases_sf"/>
</dbReference>
<evidence type="ECO:0000256" key="3">
    <source>
        <dbReference type="ARBA" id="ARBA00022691"/>
    </source>
</evidence>
<dbReference type="Proteomes" id="UP001287286">
    <property type="component" value="Unassembled WGS sequence"/>
</dbReference>
<organism evidence="5 6">
    <name type="scientific">Purpureocillium lilacinum</name>
    <name type="common">Paecilomyces lilacinus</name>
    <dbReference type="NCBI Taxonomy" id="33203"/>
    <lineage>
        <taxon>Eukaryota</taxon>
        <taxon>Fungi</taxon>
        <taxon>Dikarya</taxon>
        <taxon>Ascomycota</taxon>
        <taxon>Pezizomycotina</taxon>
        <taxon>Sordariomycetes</taxon>
        <taxon>Hypocreomycetidae</taxon>
        <taxon>Hypocreales</taxon>
        <taxon>Ophiocordycipitaceae</taxon>
        <taxon>Purpureocillium</taxon>
    </lineage>
</organism>
<dbReference type="EMBL" id="JAWRVI010000006">
    <property type="protein sequence ID" value="KAK4093271.1"/>
    <property type="molecule type" value="Genomic_DNA"/>
</dbReference>
<proteinExistence type="predicted"/>
<accession>A0ABR0CBF6</accession>
<dbReference type="InterPro" id="IPR017805">
    <property type="entry name" value="SAM_MeTrfase_EasF-type_put"/>
</dbReference>
<keyword evidence="1" id="KW-0489">Methyltransferase</keyword>
<dbReference type="InterPro" id="IPR051128">
    <property type="entry name" value="EgtD_Methyltrsf_superfamily"/>
</dbReference>
<keyword evidence="2" id="KW-0808">Transferase</keyword>
<keyword evidence="6" id="KW-1185">Reference proteome</keyword>
<dbReference type="SUPFAM" id="SSF53335">
    <property type="entry name" value="S-adenosyl-L-methionine-dependent methyltransferases"/>
    <property type="match status" value="1"/>
</dbReference>
<dbReference type="Pfam" id="PF10017">
    <property type="entry name" value="Methyltransf_33"/>
    <property type="match status" value="1"/>
</dbReference>
<comment type="caution">
    <text evidence="5">The sequence shown here is derived from an EMBL/GenBank/DDBJ whole genome shotgun (WGS) entry which is preliminary data.</text>
</comment>
<evidence type="ECO:0000313" key="6">
    <source>
        <dbReference type="Proteomes" id="UP001287286"/>
    </source>
</evidence>
<sequence length="406" mass="46055">MRSAPAAWAHQLQPHRQLGSKFELSFVRKAPLLDSIRFISLDKEPGRDMTSQSPFPAHGDVLDIGGSAMHGNVGERLERTLTAVYNPRDKPTLPDELLYDDIGLPIWNKIIFTPEFYQTHDEIELFRQHGAEIVARLSAGTTIIDLGAGDTRKVEHLLAAFESASKPATYLALDISKASLAHNIAYLVDKHPDSSSMVSCAGLWGTFQDGKEYVDNIESPRLFVSLGSVLCNDPWLQALNHLKYWAQGMKPHDLLLVGMDGHLLPSDEEKIWAAYHSRDDLYRRFFLNGFEHANRLVGENWFREQDWEFLAQLEREPTTRHRFFFRAKRDVVLGKLGRVIDAGQELDWFDSHKYGEDSVRLMCAKAGLTVVDAWQAPDSQFFQYLLKIKDKEDQREDADSAVSGLS</sequence>
<evidence type="ECO:0000256" key="2">
    <source>
        <dbReference type="ARBA" id="ARBA00022679"/>
    </source>
</evidence>
<feature type="domain" description="Histidine-specific methyltransferase SAM-dependent" evidence="4">
    <location>
        <begin position="89"/>
        <end position="387"/>
    </location>
</feature>
<name>A0ABR0CBF6_PURLI</name>